<accession>A0A1I6I7C8</accession>
<sequence length="74" mass="8845">MKRYTKRKFNKTKIFTIPLLLVFAYVLLKSNLISIPEFPLPFMDSIGVEHKTDSYDYSWNLILVNQKKLYTRTL</sequence>
<dbReference type="Proteomes" id="UP000199659">
    <property type="component" value="Unassembled WGS sequence"/>
</dbReference>
<organism evidence="1 2">
    <name type="scientific">Anaeromicropila populeti</name>
    <dbReference type="NCBI Taxonomy" id="37658"/>
    <lineage>
        <taxon>Bacteria</taxon>
        <taxon>Bacillati</taxon>
        <taxon>Bacillota</taxon>
        <taxon>Clostridia</taxon>
        <taxon>Lachnospirales</taxon>
        <taxon>Lachnospiraceae</taxon>
        <taxon>Anaeromicropila</taxon>
    </lineage>
</organism>
<keyword evidence="2" id="KW-1185">Reference proteome</keyword>
<evidence type="ECO:0000313" key="2">
    <source>
        <dbReference type="Proteomes" id="UP000199659"/>
    </source>
</evidence>
<gene>
    <name evidence="1" type="ORF">SAMN05661086_00501</name>
</gene>
<name>A0A1I6I7C8_9FIRM</name>
<proteinExistence type="predicted"/>
<reference evidence="1 2" key="1">
    <citation type="submission" date="2016-10" db="EMBL/GenBank/DDBJ databases">
        <authorList>
            <person name="de Groot N.N."/>
        </authorList>
    </citation>
    <scope>NUCLEOTIDE SEQUENCE [LARGE SCALE GENOMIC DNA]</scope>
    <source>
        <strain evidence="1 2">743A</strain>
    </source>
</reference>
<dbReference type="STRING" id="37658.SAMN05661086_00501"/>
<protein>
    <submittedName>
        <fullName evidence="1">Uncharacterized protein</fullName>
    </submittedName>
</protein>
<dbReference type="EMBL" id="FOYZ01000002">
    <property type="protein sequence ID" value="SFR62564.1"/>
    <property type="molecule type" value="Genomic_DNA"/>
</dbReference>
<evidence type="ECO:0000313" key="1">
    <source>
        <dbReference type="EMBL" id="SFR62564.1"/>
    </source>
</evidence>
<dbReference type="AlphaFoldDB" id="A0A1I6I7C8"/>